<dbReference type="Proteomes" id="UP000017119">
    <property type="component" value="Chromosome"/>
</dbReference>
<reference evidence="1 2" key="1">
    <citation type="journal article" date="2013" name="Genome Announc.">
        <title>Genome Sequence of Mycoplasma parvum (Formerly Eperythrozoon parvum), a Diminutive Hemoplasma of the Pig.</title>
        <authorList>
            <person name="do Nascimento N.C."/>
            <person name="Dos Santos A.P."/>
            <person name="Chu Y."/>
            <person name="Guimaraes A.M."/>
            <person name="Pagliaro A."/>
            <person name="Messick J.B."/>
        </authorList>
    </citation>
    <scope>NUCLEOTIDE SEQUENCE [LARGE SCALE GENOMIC DNA]</scope>
    <source>
        <strain evidence="1 2">Indiana</strain>
    </source>
</reference>
<dbReference type="AlphaFoldDB" id="U5NFF4"/>
<organism evidence="1 2">
    <name type="scientific">Mycoplasma parvum str. Indiana</name>
    <dbReference type="NCBI Taxonomy" id="1403316"/>
    <lineage>
        <taxon>Bacteria</taxon>
        <taxon>Bacillati</taxon>
        <taxon>Mycoplasmatota</taxon>
        <taxon>Mollicutes</taxon>
        <taxon>Mycoplasmataceae</taxon>
        <taxon>Mycoplasma</taxon>
    </lineage>
</organism>
<dbReference type="EMBL" id="CP006771">
    <property type="protein sequence ID" value="AGX88869.1"/>
    <property type="molecule type" value="Genomic_DNA"/>
</dbReference>
<keyword evidence="2" id="KW-1185">Reference proteome</keyword>
<accession>U5NFF4</accession>
<dbReference type="RefSeq" id="WP_022768920.1">
    <property type="nucleotide sequence ID" value="NC_022575.1"/>
</dbReference>
<evidence type="ECO:0000313" key="2">
    <source>
        <dbReference type="Proteomes" id="UP000017119"/>
    </source>
</evidence>
<protein>
    <submittedName>
        <fullName evidence="1">Uncharacterized protein</fullName>
    </submittedName>
</protein>
<sequence length="70" mass="7755">MAYIFFYSSPVIGLFIYHFASGNHSNNGNGQNQCKKCSESCKDKCSENCKKECCAQKENCSSECCCCEGN</sequence>
<dbReference type="PATRIC" id="fig|1403316.3.peg.78"/>
<evidence type="ECO:0000313" key="1">
    <source>
        <dbReference type="EMBL" id="AGX88869.1"/>
    </source>
</evidence>
<dbReference type="HOGENOM" id="CLU_2753569_0_0_14"/>
<proteinExistence type="predicted"/>
<name>U5NFF4_9MOLU</name>
<dbReference type="KEGG" id="mpv:PRV_00500"/>
<gene>
    <name evidence="1" type="ORF">PRV_00500</name>
</gene>